<dbReference type="AlphaFoldDB" id="A0A0W0E6I5"/>
<proteinExistence type="predicted"/>
<gene>
    <name evidence="1" type="ORF">AO440_003241</name>
</gene>
<name>A0A0W0E6I5_CANGB</name>
<dbReference type="Proteomes" id="UP000054886">
    <property type="component" value="Unassembled WGS sequence"/>
</dbReference>
<sequence length="508" mass="57625">MSLVQRRLFGSAKLLCSYAKLLNRPHFKPLKETLSKVDTVDVSAARQIVNLLEKLDVSARDQAAVHNDILATLVKDNYGISNVHLKALQDLSVQPSKEALLELIRSNPGRVDSSWDLFVKYRGTEVSDDIVHAVIQKIIQMDQAMIADGKHNLDVNDIAQIVILLESLSDKTALDPQLYESFLNDIFREQLSCLLPLALSLAEVDSKVLKEKLVDATDIQFIHLLEKIDPQSIVNDEELLLLSLDRLKPSTSATETEIETKNKGLLLEAIEYARTVSKLPFEHTLFDEPLEDKKAKLFSQITGEVQNNKLDETNIQLALKLLRIVGLEIGDVKLALEMYHNYLIKYVSHSEELMFEAFLMLSYQAVKTNNKQLQQYSEAFIPANLDIRDSLYTKFLCGLILSKSKFSMDDALELYNDKNQVISKTADEHTLKSPFDRVTECLIMGYMLNRDIDFARVIFQEAMGQKLFSGTTITKSIKRHMAEYGEATEKGTIQESMEKRILDYLCSI</sequence>
<protein>
    <submittedName>
        <fullName evidence="1">MIOREX complex component 12</fullName>
    </submittedName>
</protein>
<dbReference type="VEuPathDB" id="FungiDB:GVI51_J10923"/>
<dbReference type="EMBL" id="LLZZ01000064">
    <property type="protein sequence ID" value="KTB10174.1"/>
    <property type="molecule type" value="Genomic_DNA"/>
</dbReference>
<dbReference type="VEuPathDB" id="FungiDB:GWK60_J10901"/>
<evidence type="ECO:0000313" key="1">
    <source>
        <dbReference type="EMBL" id="KTB10174.1"/>
    </source>
</evidence>
<dbReference type="VEuPathDB" id="FungiDB:CAGL0J11110g"/>
<reference evidence="1 2" key="1">
    <citation type="submission" date="2015-10" db="EMBL/GenBank/DDBJ databases">
        <title>Draft genomes sequences of Candida glabrata isolates 1A, 1B, 2A, 2B, 3A and 3B.</title>
        <authorList>
            <person name="Haavelsrud O.E."/>
            <person name="Gaustad P."/>
        </authorList>
    </citation>
    <scope>NUCLEOTIDE SEQUENCE [LARGE SCALE GENOMIC DNA]</scope>
    <source>
        <strain evidence="1">910700640</strain>
    </source>
</reference>
<organism evidence="1 2">
    <name type="scientific">Candida glabrata</name>
    <name type="common">Yeast</name>
    <name type="synonym">Torulopsis glabrata</name>
    <dbReference type="NCBI Taxonomy" id="5478"/>
    <lineage>
        <taxon>Eukaryota</taxon>
        <taxon>Fungi</taxon>
        <taxon>Dikarya</taxon>
        <taxon>Ascomycota</taxon>
        <taxon>Saccharomycotina</taxon>
        <taxon>Saccharomycetes</taxon>
        <taxon>Saccharomycetales</taxon>
        <taxon>Saccharomycetaceae</taxon>
        <taxon>Nakaseomyces</taxon>
    </lineage>
</organism>
<accession>A0A0W0E6I5</accession>
<dbReference type="VEuPathDB" id="FungiDB:B1J91_J11110g"/>
<comment type="caution">
    <text evidence="1">The sequence shown here is derived from an EMBL/GenBank/DDBJ whole genome shotgun (WGS) entry which is preliminary data.</text>
</comment>
<evidence type="ECO:0000313" key="2">
    <source>
        <dbReference type="Proteomes" id="UP000054886"/>
    </source>
</evidence>